<sequence>MKEYLHAPFILFDNYYDILFNPYSPIKQGLTSAIRNTVYYAFFVTIGQLSMGMIVALLLNRPFRGRSLMRTLFLFPWIVPTFVTGLLWGFMWQKDIGIINYLIYDVAIIKFFFFKFFICI</sequence>
<feature type="transmembrane region" description="Helical" evidence="7">
    <location>
        <begin position="71"/>
        <end position="92"/>
    </location>
</feature>
<evidence type="ECO:0000256" key="5">
    <source>
        <dbReference type="ARBA" id="ARBA00022989"/>
    </source>
</evidence>
<dbReference type="EMBL" id="ATBP01001775">
    <property type="protein sequence ID" value="ETR66747.1"/>
    <property type="molecule type" value="Genomic_DNA"/>
</dbReference>
<dbReference type="GO" id="GO:0055085">
    <property type="term" value="P:transmembrane transport"/>
    <property type="evidence" value="ECO:0007669"/>
    <property type="project" value="InterPro"/>
</dbReference>
<dbReference type="InterPro" id="IPR000515">
    <property type="entry name" value="MetI-like"/>
</dbReference>
<keyword evidence="2" id="KW-0813">Transport</keyword>
<evidence type="ECO:0000256" key="4">
    <source>
        <dbReference type="ARBA" id="ARBA00022692"/>
    </source>
</evidence>
<keyword evidence="5 7" id="KW-1133">Transmembrane helix</keyword>
<evidence type="ECO:0000256" key="1">
    <source>
        <dbReference type="ARBA" id="ARBA00004651"/>
    </source>
</evidence>
<dbReference type="InterPro" id="IPR035906">
    <property type="entry name" value="MetI-like_sf"/>
</dbReference>
<protein>
    <submittedName>
        <fullName evidence="9">Sugar ABC transporter, permease protein</fullName>
    </submittedName>
</protein>
<keyword evidence="4 7" id="KW-0812">Transmembrane</keyword>
<keyword evidence="3" id="KW-1003">Cell membrane</keyword>
<feature type="transmembrane region" description="Helical" evidence="7">
    <location>
        <begin position="38"/>
        <end position="59"/>
    </location>
</feature>
<evidence type="ECO:0000256" key="6">
    <source>
        <dbReference type="ARBA" id="ARBA00023136"/>
    </source>
</evidence>
<organism evidence="9 10">
    <name type="scientific">Candidatus Magnetoglobus multicellularis str. Araruama</name>
    <dbReference type="NCBI Taxonomy" id="890399"/>
    <lineage>
        <taxon>Bacteria</taxon>
        <taxon>Pseudomonadati</taxon>
        <taxon>Thermodesulfobacteriota</taxon>
        <taxon>Desulfobacteria</taxon>
        <taxon>Desulfobacterales</taxon>
        <taxon>Desulfobacteraceae</taxon>
        <taxon>Candidatus Magnetoglobus</taxon>
    </lineage>
</organism>
<evidence type="ECO:0000256" key="7">
    <source>
        <dbReference type="SAM" id="Phobius"/>
    </source>
</evidence>
<accession>A0A1V1NVW8</accession>
<keyword evidence="6 7" id="KW-0472">Membrane</keyword>
<evidence type="ECO:0000259" key="8">
    <source>
        <dbReference type="PROSITE" id="PS50928"/>
    </source>
</evidence>
<evidence type="ECO:0000313" key="10">
    <source>
        <dbReference type="Proteomes" id="UP000189670"/>
    </source>
</evidence>
<proteinExistence type="predicted"/>
<dbReference type="PANTHER" id="PTHR43005">
    <property type="entry name" value="BLR7065 PROTEIN"/>
    <property type="match status" value="1"/>
</dbReference>
<dbReference type="AlphaFoldDB" id="A0A1V1NVW8"/>
<name>A0A1V1NVW8_9BACT</name>
<dbReference type="PROSITE" id="PS50928">
    <property type="entry name" value="ABC_TM1"/>
    <property type="match status" value="1"/>
</dbReference>
<dbReference type="PANTHER" id="PTHR43005:SF1">
    <property type="entry name" value="SPERMIDINE_PUTRESCINE TRANSPORT SYSTEM PERMEASE PROTEIN"/>
    <property type="match status" value="1"/>
</dbReference>
<evidence type="ECO:0000256" key="3">
    <source>
        <dbReference type="ARBA" id="ARBA00022475"/>
    </source>
</evidence>
<dbReference type="Proteomes" id="UP000189670">
    <property type="component" value="Unassembled WGS sequence"/>
</dbReference>
<dbReference type="GO" id="GO:0005886">
    <property type="term" value="C:plasma membrane"/>
    <property type="evidence" value="ECO:0007669"/>
    <property type="project" value="UniProtKB-SubCell"/>
</dbReference>
<dbReference type="Gene3D" id="1.10.3720.10">
    <property type="entry name" value="MetI-like"/>
    <property type="match status" value="1"/>
</dbReference>
<feature type="transmembrane region" description="Helical" evidence="7">
    <location>
        <begin position="98"/>
        <end position="118"/>
    </location>
</feature>
<dbReference type="SUPFAM" id="SSF161098">
    <property type="entry name" value="MetI-like"/>
    <property type="match status" value="1"/>
</dbReference>
<comment type="subcellular location">
    <subcellularLocation>
        <location evidence="1">Cell membrane</location>
        <topology evidence="1">Multi-pass membrane protein</topology>
    </subcellularLocation>
</comment>
<gene>
    <name evidence="9" type="ORF">OMM_12396</name>
</gene>
<comment type="caution">
    <text evidence="9">The sequence shown here is derived from an EMBL/GenBank/DDBJ whole genome shotgun (WGS) entry which is preliminary data.</text>
</comment>
<evidence type="ECO:0000256" key="2">
    <source>
        <dbReference type="ARBA" id="ARBA00022448"/>
    </source>
</evidence>
<evidence type="ECO:0000313" key="9">
    <source>
        <dbReference type="EMBL" id="ETR66747.1"/>
    </source>
</evidence>
<feature type="domain" description="ABC transmembrane type-1" evidence="8">
    <location>
        <begin position="34"/>
        <end position="120"/>
    </location>
</feature>
<reference evidence="10" key="1">
    <citation type="submission" date="2012-11" db="EMBL/GenBank/DDBJ databases">
        <authorList>
            <person name="Lucero-Rivera Y.E."/>
            <person name="Tovar-Ramirez D."/>
        </authorList>
    </citation>
    <scope>NUCLEOTIDE SEQUENCE [LARGE SCALE GENOMIC DNA]</scope>
    <source>
        <strain evidence="10">Araruama</strain>
    </source>
</reference>